<evidence type="ECO:0000256" key="1">
    <source>
        <dbReference type="SAM" id="MobiDB-lite"/>
    </source>
</evidence>
<comment type="caution">
    <text evidence="2">The sequence shown here is derived from an EMBL/GenBank/DDBJ whole genome shotgun (WGS) entry which is preliminary data.</text>
</comment>
<accession>A0ABU7EKC2</accession>
<feature type="region of interest" description="Disordered" evidence="1">
    <location>
        <begin position="88"/>
        <end position="111"/>
    </location>
</feature>
<keyword evidence="3" id="KW-1185">Reference proteome</keyword>
<organism evidence="2 3">
    <name type="scientific">Characodon lateralis</name>
    <dbReference type="NCBI Taxonomy" id="208331"/>
    <lineage>
        <taxon>Eukaryota</taxon>
        <taxon>Metazoa</taxon>
        <taxon>Chordata</taxon>
        <taxon>Craniata</taxon>
        <taxon>Vertebrata</taxon>
        <taxon>Euteleostomi</taxon>
        <taxon>Actinopterygii</taxon>
        <taxon>Neopterygii</taxon>
        <taxon>Teleostei</taxon>
        <taxon>Neoteleostei</taxon>
        <taxon>Acanthomorphata</taxon>
        <taxon>Ovalentaria</taxon>
        <taxon>Atherinomorphae</taxon>
        <taxon>Cyprinodontiformes</taxon>
        <taxon>Goodeidae</taxon>
        <taxon>Characodon</taxon>
    </lineage>
</organism>
<feature type="non-terminal residue" evidence="2">
    <location>
        <position position="1"/>
    </location>
</feature>
<protein>
    <submittedName>
        <fullName evidence="2">Uncharacterized protein</fullName>
    </submittedName>
</protein>
<evidence type="ECO:0000313" key="2">
    <source>
        <dbReference type="EMBL" id="MED6287645.1"/>
    </source>
</evidence>
<gene>
    <name evidence="2" type="ORF">CHARACLAT_018419</name>
</gene>
<name>A0ABU7EKC2_9TELE</name>
<evidence type="ECO:0000313" key="3">
    <source>
        <dbReference type="Proteomes" id="UP001352852"/>
    </source>
</evidence>
<sequence length="136" mass="15395">HIQSRNSGRSLEGEHVHKAHWRNAELLSVSAGLQRRPEQFWLQIFTASHNLEGIKGNQNKPFLSLSVCSKDPKISGDKEKLAEMIKHPSSRPPRMSITARTNCTHDTGMGKKRATNETLLDLLRCLQRKQNKQTAC</sequence>
<proteinExistence type="predicted"/>
<reference evidence="2 3" key="1">
    <citation type="submission" date="2021-06" db="EMBL/GenBank/DDBJ databases">
        <authorList>
            <person name="Palmer J.M."/>
        </authorList>
    </citation>
    <scope>NUCLEOTIDE SEQUENCE [LARGE SCALE GENOMIC DNA]</scope>
    <source>
        <strain evidence="2 3">CL_MEX2019</strain>
        <tissue evidence="2">Muscle</tissue>
    </source>
</reference>
<dbReference type="Proteomes" id="UP001352852">
    <property type="component" value="Unassembled WGS sequence"/>
</dbReference>
<dbReference type="EMBL" id="JAHUTJ010058987">
    <property type="protein sequence ID" value="MED6287645.1"/>
    <property type="molecule type" value="Genomic_DNA"/>
</dbReference>